<dbReference type="SMART" id="SM00399">
    <property type="entry name" value="ZnF_C4"/>
    <property type="match status" value="1"/>
</dbReference>
<evidence type="ECO:0000256" key="2">
    <source>
        <dbReference type="ARBA" id="ARBA00022723"/>
    </source>
</evidence>
<keyword evidence="3 10" id="KW-0863">Zinc-finger</keyword>
<organism evidence="13 14">
    <name type="scientific">Steinernema carpocapsae</name>
    <name type="common">Entomopathogenic nematode</name>
    <dbReference type="NCBI Taxonomy" id="34508"/>
    <lineage>
        <taxon>Eukaryota</taxon>
        <taxon>Metazoa</taxon>
        <taxon>Ecdysozoa</taxon>
        <taxon>Nematoda</taxon>
        <taxon>Chromadorea</taxon>
        <taxon>Rhabditida</taxon>
        <taxon>Tylenchina</taxon>
        <taxon>Panagrolaimomorpha</taxon>
        <taxon>Strongyloidoidea</taxon>
        <taxon>Steinernematidae</taxon>
        <taxon>Steinernema</taxon>
    </lineage>
</organism>
<dbReference type="InterPro" id="IPR013088">
    <property type="entry name" value="Znf_NHR/GATA"/>
</dbReference>
<comment type="subcellular location">
    <subcellularLocation>
        <location evidence="10">Nucleus</location>
    </subcellularLocation>
</comment>
<sequence>MNAVESSDEKVVLCQICESLKSDGFHFQVVSCRSCAIFFRRTKDPSGLQCRQKTRDCDVSKAKGMTLKGMRQRKTTKPCSKLPNVTALLAKNRWAAKDRSINVPDPMDALVRDFPTLSFAGHKVNLNMDVLISQICDVLKNNSSRHVQTSPLQALLHSYGEMFPVVPQETLQMADGVYNENVYKFFAHHTIQIARWVMNIPEFAALRFEDKRKIYMNFWAYAYAIERCDYIVRVLEKDSSLNLYFRTKSNAAQIWKVATEGPKINGLKTNTFNQEHYRFHLDSFQIPARKARLSTFESVFMCFYKLWCSKKIPDLAPETYKLANGLLNEASAELHEYYTKTLKRKNYVSKVQKLFELLDGLDQSLLKKNQMYRLQKTFQVFESEFYESELWSAWAHL</sequence>
<dbReference type="PANTHER" id="PTHR45680:SF23">
    <property type="entry name" value="NUCLEAR HORMONE RECEPTOR FAMILY"/>
    <property type="match status" value="1"/>
</dbReference>
<dbReference type="GO" id="GO:0043565">
    <property type="term" value="F:sequence-specific DNA binding"/>
    <property type="evidence" value="ECO:0007669"/>
    <property type="project" value="InterPro"/>
</dbReference>
<comment type="similarity">
    <text evidence="1 10">Belongs to the nuclear hormone receptor family.</text>
</comment>
<keyword evidence="2 10" id="KW-0479">Metal-binding</keyword>
<evidence type="ECO:0000313" key="14">
    <source>
        <dbReference type="Proteomes" id="UP000298663"/>
    </source>
</evidence>
<dbReference type="Pfam" id="PF00105">
    <property type="entry name" value="zf-C4"/>
    <property type="match status" value="1"/>
</dbReference>
<evidence type="ECO:0000256" key="4">
    <source>
        <dbReference type="ARBA" id="ARBA00022833"/>
    </source>
</evidence>
<keyword evidence="6 10" id="KW-0238">DNA-binding</keyword>
<dbReference type="PROSITE" id="PS51843">
    <property type="entry name" value="NR_LBD"/>
    <property type="match status" value="1"/>
</dbReference>
<dbReference type="Pfam" id="PF00104">
    <property type="entry name" value="Hormone_recep"/>
    <property type="match status" value="1"/>
</dbReference>
<dbReference type="AlphaFoldDB" id="A0A4U5NVH6"/>
<evidence type="ECO:0000256" key="1">
    <source>
        <dbReference type="ARBA" id="ARBA00005993"/>
    </source>
</evidence>
<keyword evidence="9 10" id="KW-0539">Nucleus</keyword>
<dbReference type="GO" id="GO:0008270">
    <property type="term" value="F:zinc ion binding"/>
    <property type="evidence" value="ECO:0007669"/>
    <property type="project" value="UniProtKB-KW"/>
</dbReference>
<evidence type="ECO:0000256" key="6">
    <source>
        <dbReference type="ARBA" id="ARBA00023125"/>
    </source>
</evidence>
<evidence type="ECO:0000256" key="10">
    <source>
        <dbReference type="RuleBase" id="RU004334"/>
    </source>
</evidence>
<evidence type="ECO:0000256" key="7">
    <source>
        <dbReference type="ARBA" id="ARBA00023163"/>
    </source>
</evidence>
<evidence type="ECO:0000313" key="13">
    <source>
        <dbReference type="EMBL" id="TKR87557.1"/>
    </source>
</evidence>
<dbReference type="InterPro" id="IPR051152">
    <property type="entry name" value="C.elegans_Orphan_NR"/>
</dbReference>
<keyword evidence="5 10" id="KW-0805">Transcription regulation</keyword>
<dbReference type="InterPro" id="IPR001628">
    <property type="entry name" value="Znf_hrmn_rcpt"/>
</dbReference>
<reference evidence="13 14" key="1">
    <citation type="journal article" date="2015" name="Genome Biol.">
        <title>Comparative genomics of Steinernema reveals deeply conserved gene regulatory networks.</title>
        <authorList>
            <person name="Dillman A.R."/>
            <person name="Macchietto M."/>
            <person name="Porter C.F."/>
            <person name="Rogers A."/>
            <person name="Williams B."/>
            <person name="Antoshechkin I."/>
            <person name="Lee M.M."/>
            <person name="Goodwin Z."/>
            <person name="Lu X."/>
            <person name="Lewis E.E."/>
            <person name="Goodrich-Blair H."/>
            <person name="Stock S.P."/>
            <person name="Adams B.J."/>
            <person name="Sternberg P.W."/>
            <person name="Mortazavi A."/>
        </authorList>
    </citation>
    <scope>NUCLEOTIDE SEQUENCE [LARGE SCALE GENOMIC DNA]</scope>
    <source>
        <strain evidence="13 14">ALL</strain>
    </source>
</reference>
<dbReference type="SMART" id="SM00430">
    <property type="entry name" value="HOLI"/>
    <property type="match status" value="1"/>
</dbReference>
<evidence type="ECO:0000256" key="9">
    <source>
        <dbReference type="ARBA" id="ARBA00023242"/>
    </source>
</evidence>
<keyword evidence="4 10" id="KW-0862">Zinc</keyword>
<dbReference type="InterPro" id="IPR035500">
    <property type="entry name" value="NHR-like_dom_sf"/>
</dbReference>
<evidence type="ECO:0008006" key="15">
    <source>
        <dbReference type="Google" id="ProtNLM"/>
    </source>
</evidence>
<feature type="domain" description="Nuclear receptor" evidence="11">
    <location>
        <begin position="11"/>
        <end position="88"/>
    </location>
</feature>
<proteinExistence type="inferred from homology"/>
<dbReference type="PROSITE" id="PS00031">
    <property type="entry name" value="NUCLEAR_REC_DBD_1"/>
    <property type="match status" value="1"/>
</dbReference>
<protein>
    <recommendedName>
        <fullName evidence="15">Nuclear receptor domain-containing protein</fullName>
    </recommendedName>
</protein>
<comment type="caution">
    <text evidence="13">The sequence shown here is derived from an EMBL/GenBank/DDBJ whole genome shotgun (WGS) entry which is preliminary data.</text>
</comment>
<evidence type="ECO:0000259" key="11">
    <source>
        <dbReference type="PROSITE" id="PS51030"/>
    </source>
</evidence>
<dbReference type="OrthoDB" id="10018779at2759"/>
<feature type="domain" description="NR LBD" evidence="12">
    <location>
        <begin position="147"/>
        <end position="394"/>
    </location>
</feature>
<keyword evidence="7 10" id="KW-0804">Transcription</keyword>
<keyword evidence="14" id="KW-1185">Reference proteome</keyword>
<reference evidence="13 14" key="2">
    <citation type="journal article" date="2019" name="G3 (Bethesda)">
        <title>Hybrid Assembly of the Genome of the Entomopathogenic Nematode Steinernema carpocapsae Identifies the X-Chromosome.</title>
        <authorList>
            <person name="Serra L."/>
            <person name="Macchietto M."/>
            <person name="Macias-Munoz A."/>
            <person name="McGill C.J."/>
            <person name="Rodriguez I.M."/>
            <person name="Rodriguez B."/>
            <person name="Murad R."/>
            <person name="Mortazavi A."/>
        </authorList>
    </citation>
    <scope>NUCLEOTIDE SEQUENCE [LARGE SCALE GENOMIC DNA]</scope>
    <source>
        <strain evidence="13 14">ALL</strain>
    </source>
</reference>
<accession>A0A4U5NVH6</accession>
<dbReference type="GO" id="GO:0003700">
    <property type="term" value="F:DNA-binding transcription factor activity"/>
    <property type="evidence" value="ECO:0007669"/>
    <property type="project" value="InterPro"/>
</dbReference>
<evidence type="ECO:0000256" key="8">
    <source>
        <dbReference type="ARBA" id="ARBA00023170"/>
    </source>
</evidence>
<name>A0A4U5NVH6_STECR</name>
<dbReference type="Proteomes" id="UP000298663">
    <property type="component" value="Unassembled WGS sequence"/>
</dbReference>
<dbReference type="EMBL" id="AZBU02000003">
    <property type="protein sequence ID" value="TKR87557.1"/>
    <property type="molecule type" value="Genomic_DNA"/>
</dbReference>
<dbReference type="Gene3D" id="3.30.50.10">
    <property type="entry name" value="Erythroid Transcription Factor GATA-1, subunit A"/>
    <property type="match status" value="1"/>
</dbReference>
<dbReference type="PANTHER" id="PTHR45680">
    <property type="entry name" value="NUCLEAR HORMONE RECEPTOR FAMILY"/>
    <property type="match status" value="1"/>
</dbReference>
<dbReference type="Gene3D" id="1.10.565.10">
    <property type="entry name" value="Retinoid X Receptor"/>
    <property type="match status" value="1"/>
</dbReference>
<dbReference type="PROSITE" id="PS51030">
    <property type="entry name" value="NUCLEAR_REC_DBD_2"/>
    <property type="match status" value="1"/>
</dbReference>
<dbReference type="SUPFAM" id="SSF48508">
    <property type="entry name" value="Nuclear receptor ligand-binding domain"/>
    <property type="match status" value="1"/>
</dbReference>
<evidence type="ECO:0000256" key="5">
    <source>
        <dbReference type="ARBA" id="ARBA00023015"/>
    </source>
</evidence>
<keyword evidence="8 10" id="KW-0675">Receptor</keyword>
<gene>
    <name evidence="13" type="ORF">L596_011934</name>
</gene>
<dbReference type="STRING" id="34508.A0A4U5NVH6"/>
<dbReference type="GO" id="GO:0005634">
    <property type="term" value="C:nucleus"/>
    <property type="evidence" value="ECO:0007669"/>
    <property type="project" value="UniProtKB-SubCell"/>
</dbReference>
<dbReference type="SUPFAM" id="SSF57716">
    <property type="entry name" value="Glucocorticoid receptor-like (DNA-binding domain)"/>
    <property type="match status" value="1"/>
</dbReference>
<evidence type="ECO:0000256" key="3">
    <source>
        <dbReference type="ARBA" id="ARBA00022771"/>
    </source>
</evidence>
<evidence type="ECO:0000259" key="12">
    <source>
        <dbReference type="PROSITE" id="PS51843"/>
    </source>
</evidence>
<dbReference type="InterPro" id="IPR000536">
    <property type="entry name" value="Nucl_hrmn_rcpt_lig-bd"/>
</dbReference>